<dbReference type="EMBL" id="AP003883">
    <property type="protein sequence ID" value="BAD08820.1"/>
    <property type="molecule type" value="Genomic_DNA"/>
</dbReference>
<evidence type="ECO:0000256" key="1">
    <source>
        <dbReference type="SAM" id="MobiDB-lite"/>
    </source>
</evidence>
<gene>
    <name evidence="2" type="ORF">OJ1134_H03.2</name>
    <name evidence="3" type="ORF">OJ1506_F01.34</name>
</gene>
<sequence length="166" mass="17540">MTIDCRHHWHACMRYIINRLLTEINFRRRLLKSTSREKLIQQASLDMYPPLLTIEWISLNHILSQCSSLTPSQGLVVVGLDRSVPAAAVGLNATDPVSYPPPSRADLVGAATTNAAMGLGRCESDGWELSGAIAVGSGSATMTTSVDGCSDDDGSGSCSDDDGGSG</sequence>
<reference evidence="4" key="3">
    <citation type="journal article" date="2005" name="Nature">
        <title>The map-based sequence of the rice genome.</title>
        <authorList>
            <consortium name="International rice genome sequencing project (IRGSP)"/>
            <person name="Matsumoto T."/>
            <person name="Wu J."/>
            <person name="Kanamori H."/>
            <person name="Katayose Y."/>
            <person name="Fujisawa M."/>
            <person name="Namiki N."/>
            <person name="Mizuno H."/>
            <person name="Yamamoto K."/>
            <person name="Antonio B.A."/>
            <person name="Baba T."/>
            <person name="Sakata K."/>
            <person name="Nagamura Y."/>
            <person name="Aoki H."/>
            <person name="Arikawa K."/>
            <person name="Arita K."/>
            <person name="Bito T."/>
            <person name="Chiden Y."/>
            <person name="Fujitsuka N."/>
            <person name="Fukunaka R."/>
            <person name="Hamada M."/>
            <person name="Harada C."/>
            <person name="Hayashi A."/>
            <person name="Hijishita S."/>
            <person name="Honda M."/>
            <person name="Hosokawa S."/>
            <person name="Ichikawa Y."/>
            <person name="Idonuma A."/>
            <person name="Iijima M."/>
            <person name="Ikeda M."/>
            <person name="Ikeno M."/>
            <person name="Ito K."/>
            <person name="Ito S."/>
            <person name="Ito T."/>
            <person name="Ito Y."/>
            <person name="Ito Y."/>
            <person name="Iwabuchi A."/>
            <person name="Kamiya K."/>
            <person name="Karasawa W."/>
            <person name="Kurita K."/>
            <person name="Katagiri S."/>
            <person name="Kikuta A."/>
            <person name="Kobayashi H."/>
            <person name="Kobayashi N."/>
            <person name="Machita K."/>
            <person name="Maehara T."/>
            <person name="Masukawa M."/>
            <person name="Mizubayashi T."/>
            <person name="Mukai Y."/>
            <person name="Nagasaki H."/>
            <person name="Nagata Y."/>
            <person name="Naito S."/>
            <person name="Nakashima M."/>
            <person name="Nakama Y."/>
            <person name="Nakamichi Y."/>
            <person name="Nakamura M."/>
            <person name="Meguro A."/>
            <person name="Negishi M."/>
            <person name="Ohta I."/>
            <person name="Ohta T."/>
            <person name="Okamoto M."/>
            <person name="Ono N."/>
            <person name="Saji S."/>
            <person name="Sakaguchi M."/>
            <person name="Sakai K."/>
            <person name="Shibata M."/>
            <person name="Shimokawa T."/>
            <person name="Song J."/>
            <person name="Takazaki Y."/>
            <person name="Terasawa K."/>
            <person name="Tsugane M."/>
            <person name="Tsuji K."/>
            <person name="Ueda S."/>
            <person name="Waki K."/>
            <person name="Yamagata H."/>
            <person name="Yamamoto M."/>
            <person name="Yamamoto S."/>
            <person name="Yamane H."/>
            <person name="Yoshiki S."/>
            <person name="Yoshihara R."/>
            <person name="Yukawa K."/>
            <person name="Zhong H."/>
            <person name="Yano M."/>
            <person name="Yuan Q."/>
            <person name="Ouyang S."/>
            <person name="Liu J."/>
            <person name="Jones K.M."/>
            <person name="Gansberger K."/>
            <person name="Moffat K."/>
            <person name="Hill J."/>
            <person name="Bera J."/>
            <person name="Fadrosh D."/>
            <person name="Jin S."/>
            <person name="Johri S."/>
            <person name="Kim M."/>
            <person name="Overton L."/>
            <person name="Reardon M."/>
            <person name="Tsitrin T."/>
            <person name="Vuong H."/>
            <person name="Weaver B."/>
            <person name="Ciecko A."/>
            <person name="Tallon L."/>
            <person name="Jackson J."/>
            <person name="Pai G."/>
            <person name="Aken S.V."/>
            <person name="Utterback T."/>
            <person name="Reidmuller S."/>
            <person name="Feldblyum T."/>
            <person name="Hsiao J."/>
            <person name="Zismann V."/>
            <person name="Iobst S."/>
            <person name="de Vazeille A.R."/>
            <person name="Buell C.R."/>
            <person name="Ying K."/>
            <person name="Li Y."/>
            <person name="Lu T."/>
            <person name="Huang Y."/>
            <person name="Zhao Q."/>
            <person name="Feng Q."/>
            <person name="Zhang L."/>
            <person name="Zhu J."/>
            <person name="Weng Q."/>
            <person name="Mu J."/>
            <person name="Lu Y."/>
            <person name="Fan D."/>
            <person name="Liu Y."/>
            <person name="Guan J."/>
            <person name="Zhang Y."/>
            <person name="Yu S."/>
            <person name="Liu X."/>
            <person name="Zhang Y."/>
            <person name="Hong G."/>
            <person name="Han B."/>
            <person name="Choisne N."/>
            <person name="Demange N."/>
            <person name="Orjeda G."/>
            <person name="Samain S."/>
            <person name="Cattolico L."/>
            <person name="Pelletier E."/>
            <person name="Couloux A."/>
            <person name="Segurens B."/>
            <person name="Wincker P."/>
            <person name="D'Hont A."/>
            <person name="Scarpelli C."/>
            <person name="Weissenbach J."/>
            <person name="Salanoubat M."/>
            <person name="Quetier F."/>
            <person name="Yu Y."/>
            <person name="Kim H.R."/>
            <person name="Rambo T."/>
            <person name="Currie J."/>
            <person name="Collura K."/>
            <person name="Luo M."/>
            <person name="Yang T."/>
            <person name="Ammiraju J.S.S."/>
            <person name="Engler F."/>
            <person name="Soderlund C."/>
            <person name="Wing R.A."/>
            <person name="Palmer L.E."/>
            <person name="de la Bastide M."/>
            <person name="Spiegel L."/>
            <person name="Nascimento L."/>
            <person name="Zutavern T."/>
            <person name="O'Shaughnessy A."/>
            <person name="Dike S."/>
            <person name="Dedhia N."/>
            <person name="Preston R."/>
            <person name="Balija V."/>
            <person name="McCombie W.R."/>
            <person name="Chow T."/>
            <person name="Chen H."/>
            <person name="Chung M."/>
            <person name="Chen C."/>
            <person name="Shaw J."/>
            <person name="Wu H."/>
            <person name="Hsiao K."/>
            <person name="Chao Y."/>
            <person name="Chu M."/>
            <person name="Cheng C."/>
            <person name="Hour A."/>
            <person name="Lee P."/>
            <person name="Lin S."/>
            <person name="Lin Y."/>
            <person name="Liou J."/>
            <person name="Liu S."/>
            <person name="Hsing Y."/>
            <person name="Raghuvanshi S."/>
            <person name="Mohanty A."/>
            <person name="Bharti A.K."/>
            <person name="Gaur A."/>
            <person name="Gupta V."/>
            <person name="Kumar D."/>
            <person name="Ravi V."/>
            <person name="Vij S."/>
            <person name="Kapur A."/>
            <person name="Khurana P."/>
            <person name="Khurana P."/>
            <person name="Khurana J.P."/>
            <person name="Tyagi A.K."/>
            <person name="Gaikwad K."/>
            <person name="Singh A."/>
            <person name="Dalal V."/>
            <person name="Srivastava S."/>
            <person name="Dixit A."/>
            <person name="Pal A.K."/>
            <person name="Ghazi I.A."/>
            <person name="Yadav M."/>
            <person name="Pandit A."/>
            <person name="Bhargava A."/>
            <person name="Sureshbabu K."/>
            <person name="Batra K."/>
            <person name="Sharma T.R."/>
            <person name="Mohapatra T."/>
            <person name="Singh N.K."/>
            <person name="Messing J."/>
            <person name="Nelson A.B."/>
            <person name="Fuks G."/>
            <person name="Kavchok S."/>
            <person name="Keizer G."/>
            <person name="Linton E."/>
            <person name="Llaca V."/>
            <person name="Song R."/>
            <person name="Tanyolac B."/>
            <person name="Young S."/>
            <person name="Ho-Il K."/>
            <person name="Hahn J.H."/>
            <person name="Sangsakoo G."/>
            <person name="Vanavichit A."/>
            <person name="de Mattos Luiz.A.T."/>
            <person name="Zimmer P.D."/>
            <person name="Malone G."/>
            <person name="Dellagostin O."/>
            <person name="de Oliveira A.C."/>
            <person name="Bevan M."/>
            <person name="Bancroft I."/>
            <person name="Minx P."/>
            <person name="Cordum H."/>
            <person name="Wilson R."/>
            <person name="Cheng Z."/>
            <person name="Jin W."/>
            <person name="Jiang J."/>
            <person name="Leong S.A."/>
            <person name="Iwama H."/>
            <person name="Gojobori T."/>
            <person name="Itoh T."/>
            <person name="Niimura Y."/>
            <person name="Fujii Y."/>
            <person name="Habara T."/>
            <person name="Sakai H."/>
            <person name="Sato Y."/>
            <person name="Wilson G."/>
            <person name="Kumar K."/>
            <person name="McCouch S."/>
            <person name="Juretic N."/>
            <person name="Hoen D."/>
            <person name="Wright S."/>
            <person name="Bruskiewich R."/>
            <person name="Bureau T."/>
            <person name="Miyao A."/>
            <person name="Hirochika H."/>
            <person name="Nishikawa T."/>
            <person name="Kadowaki K."/>
            <person name="Sugiura M."/>
            <person name="Burr B."/>
            <person name="Sasaki T."/>
        </authorList>
    </citation>
    <scope>NUCLEOTIDE SEQUENCE [LARGE SCALE GENOMIC DNA]</scope>
    <source>
        <strain evidence="4">cv. Nipponbare</strain>
    </source>
</reference>
<proteinExistence type="predicted"/>
<feature type="compositionally biased region" description="Acidic residues" evidence="1">
    <location>
        <begin position="149"/>
        <end position="166"/>
    </location>
</feature>
<reference evidence="3" key="2">
    <citation type="submission" date="2001-09" db="EMBL/GenBank/DDBJ databases">
        <title>Oryza sativa nipponbare(GA3) genomic DNA, chromosome 8, BAC clone:OJ1506_F01.</title>
        <authorList>
            <person name="Sasaki T."/>
            <person name="Matsumoto T."/>
            <person name="Yamamoto K."/>
        </authorList>
    </citation>
    <scope>NUCLEOTIDE SEQUENCE</scope>
</reference>
<evidence type="ECO:0000313" key="3">
    <source>
        <dbReference type="EMBL" id="BAD09282.1"/>
    </source>
</evidence>
<name>Q6ZFH3_ORYSJ</name>
<feature type="region of interest" description="Disordered" evidence="1">
    <location>
        <begin position="143"/>
        <end position="166"/>
    </location>
</feature>
<dbReference type="AlphaFoldDB" id="Q6ZFH3"/>
<protein>
    <submittedName>
        <fullName evidence="3">Uncharacterized protein</fullName>
    </submittedName>
</protein>
<reference evidence="4" key="4">
    <citation type="journal article" date="2008" name="Nucleic Acids Res.">
        <title>The rice annotation project database (RAP-DB): 2008 update.</title>
        <authorList>
            <consortium name="The rice annotation project (RAP)"/>
        </authorList>
    </citation>
    <scope>GENOME REANNOTATION</scope>
    <source>
        <strain evidence="4">cv. Nipponbare</strain>
    </source>
</reference>
<accession>Q6ZFH3</accession>
<evidence type="ECO:0000313" key="4">
    <source>
        <dbReference type="Proteomes" id="UP000000763"/>
    </source>
</evidence>
<organism evidence="3 4">
    <name type="scientific">Oryza sativa subsp. japonica</name>
    <name type="common">Rice</name>
    <dbReference type="NCBI Taxonomy" id="39947"/>
    <lineage>
        <taxon>Eukaryota</taxon>
        <taxon>Viridiplantae</taxon>
        <taxon>Streptophyta</taxon>
        <taxon>Embryophyta</taxon>
        <taxon>Tracheophyta</taxon>
        <taxon>Spermatophyta</taxon>
        <taxon>Magnoliopsida</taxon>
        <taxon>Liliopsida</taxon>
        <taxon>Poales</taxon>
        <taxon>Poaceae</taxon>
        <taxon>BOP clade</taxon>
        <taxon>Oryzoideae</taxon>
        <taxon>Oryzeae</taxon>
        <taxon>Oryzinae</taxon>
        <taxon>Oryza</taxon>
        <taxon>Oryza sativa</taxon>
    </lineage>
</organism>
<evidence type="ECO:0000313" key="2">
    <source>
        <dbReference type="EMBL" id="BAD08820.1"/>
    </source>
</evidence>
<dbReference type="Proteomes" id="UP000000763">
    <property type="component" value="Chromosome 8"/>
</dbReference>
<reference evidence="2" key="1">
    <citation type="submission" date="2001-07" db="EMBL/GenBank/DDBJ databases">
        <title>Oryza sativa nipponbare(GA3) genomic DNA, chromosome 8, BAC clone:OJ1134_H03.</title>
        <authorList>
            <person name="Sasaki T."/>
            <person name="Matsumoto T."/>
            <person name="Yamamoto K."/>
        </authorList>
    </citation>
    <scope>NUCLEOTIDE SEQUENCE</scope>
</reference>
<dbReference type="EMBL" id="AP004190">
    <property type="protein sequence ID" value="BAD09282.1"/>
    <property type="molecule type" value="Genomic_DNA"/>
</dbReference>